<dbReference type="GO" id="GO:0005886">
    <property type="term" value="C:plasma membrane"/>
    <property type="evidence" value="ECO:0007669"/>
    <property type="project" value="UniProtKB-SubCell"/>
</dbReference>
<protein>
    <submittedName>
        <fullName evidence="11">ABC transporter permease</fullName>
    </submittedName>
</protein>
<comment type="similarity">
    <text evidence="2">Belongs to the ABC-2 integral membrane protein family.</text>
</comment>
<proteinExistence type="inferred from homology"/>
<evidence type="ECO:0000256" key="3">
    <source>
        <dbReference type="ARBA" id="ARBA00022448"/>
    </source>
</evidence>
<feature type="region of interest" description="Disordered" evidence="8">
    <location>
        <begin position="129"/>
        <end position="157"/>
    </location>
</feature>
<keyword evidence="4" id="KW-1003">Cell membrane</keyword>
<reference evidence="11 12" key="1">
    <citation type="submission" date="2020-04" db="EMBL/GenBank/DDBJ databases">
        <title>Novel Paenibacillus strain UniB2 isolated from commercial digestive syrup.</title>
        <authorList>
            <person name="Thorat V."/>
            <person name="Kirdat K."/>
            <person name="Tiwarekar B."/>
            <person name="Yadav A."/>
        </authorList>
    </citation>
    <scope>NUCLEOTIDE SEQUENCE [LARGE SCALE GENOMIC DNA]</scope>
    <source>
        <strain evidence="11 12">UniB2</strain>
    </source>
</reference>
<evidence type="ECO:0000256" key="2">
    <source>
        <dbReference type="ARBA" id="ARBA00007783"/>
    </source>
</evidence>
<comment type="subcellular location">
    <subcellularLocation>
        <location evidence="1">Cell membrane</location>
        <topology evidence="1">Multi-pass membrane protein</topology>
    </subcellularLocation>
</comment>
<feature type="transmembrane region" description="Helical" evidence="9">
    <location>
        <begin position="295"/>
        <end position="313"/>
    </location>
</feature>
<dbReference type="PANTHER" id="PTHR30294:SF38">
    <property type="entry name" value="TRANSPORT PERMEASE PROTEIN"/>
    <property type="match status" value="1"/>
</dbReference>
<evidence type="ECO:0000256" key="7">
    <source>
        <dbReference type="ARBA" id="ARBA00023136"/>
    </source>
</evidence>
<keyword evidence="5 9" id="KW-0812">Transmembrane</keyword>
<gene>
    <name evidence="11" type="ORF">HGI30_22195</name>
</gene>
<evidence type="ECO:0000313" key="12">
    <source>
        <dbReference type="Proteomes" id="UP000502136"/>
    </source>
</evidence>
<dbReference type="RefSeq" id="WP_168909496.1">
    <property type="nucleotide sequence ID" value="NZ_CP051428.1"/>
</dbReference>
<name>A0A6H2H3Q1_9BACL</name>
<dbReference type="InterPro" id="IPR047817">
    <property type="entry name" value="ABC2_TM_bact-type"/>
</dbReference>
<evidence type="ECO:0000256" key="5">
    <source>
        <dbReference type="ARBA" id="ARBA00022692"/>
    </source>
</evidence>
<keyword evidence="3" id="KW-0813">Transport</keyword>
<accession>A0A6H2H3Q1</accession>
<evidence type="ECO:0000313" key="11">
    <source>
        <dbReference type="EMBL" id="QJC53968.1"/>
    </source>
</evidence>
<dbReference type="PROSITE" id="PS51012">
    <property type="entry name" value="ABC_TM2"/>
    <property type="match status" value="1"/>
</dbReference>
<evidence type="ECO:0000256" key="4">
    <source>
        <dbReference type="ARBA" id="ARBA00022475"/>
    </source>
</evidence>
<keyword evidence="7 9" id="KW-0472">Membrane</keyword>
<dbReference type="PANTHER" id="PTHR30294">
    <property type="entry name" value="MEMBRANE COMPONENT OF ABC TRANSPORTER YHHJ-RELATED"/>
    <property type="match status" value="1"/>
</dbReference>
<evidence type="ECO:0000259" key="10">
    <source>
        <dbReference type="PROSITE" id="PS51012"/>
    </source>
</evidence>
<evidence type="ECO:0000256" key="1">
    <source>
        <dbReference type="ARBA" id="ARBA00004651"/>
    </source>
</evidence>
<dbReference type="AlphaFoldDB" id="A0A6H2H3Q1"/>
<dbReference type="GO" id="GO:0140359">
    <property type="term" value="F:ABC-type transporter activity"/>
    <property type="evidence" value="ECO:0007669"/>
    <property type="project" value="InterPro"/>
</dbReference>
<dbReference type="InterPro" id="IPR013525">
    <property type="entry name" value="ABC2_TM"/>
</dbReference>
<keyword evidence="12" id="KW-1185">Reference proteome</keyword>
<feature type="transmembrane region" description="Helical" evidence="9">
    <location>
        <begin position="189"/>
        <end position="208"/>
    </location>
</feature>
<sequence length="379" mass="39527">MRIRSLAWRIIRQFLRDKRTLALLFLAPLLVLSLLYLVFGGDASAPKIGVAGSGPVAEAAAQRLELAGAAVTAYADPDEALDALGKQELDAVLDAASAPPQATLEGSDPTRSRAALALLRQAAAGSTASGADAAAPTGGAADGAGADPTQAAAPGEDAAGPAIGAAGMLEPAYLHGSAELTAFDSLGPALIGLFGFFFVFLLAGVSFLRERTTGTLERLLATPIRRHEVVAGYLGGFGLFTLAQAALIAWYSVSVLGLHREGPFWLVLLACLLLALTALTLGTLLSTFASSEFQIIQFIPLVIVPQVFFSGLFQLDSMNEAVRQIRWAMPLYYGADALKGVMLRGEGLAEVWPPLAALLGFALLFALLNVLALKKQRSA</sequence>
<evidence type="ECO:0000256" key="6">
    <source>
        <dbReference type="ARBA" id="ARBA00022989"/>
    </source>
</evidence>
<dbReference type="EMBL" id="CP051428">
    <property type="protein sequence ID" value="QJC53968.1"/>
    <property type="molecule type" value="Genomic_DNA"/>
</dbReference>
<feature type="transmembrane region" description="Helical" evidence="9">
    <location>
        <begin position="264"/>
        <end position="288"/>
    </location>
</feature>
<organism evidence="11 12">
    <name type="scientific">Paenibacillus albicereus</name>
    <dbReference type="NCBI Taxonomy" id="2726185"/>
    <lineage>
        <taxon>Bacteria</taxon>
        <taxon>Bacillati</taxon>
        <taxon>Bacillota</taxon>
        <taxon>Bacilli</taxon>
        <taxon>Bacillales</taxon>
        <taxon>Paenibacillaceae</taxon>
        <taxon>Paenibacillus</taxon>
    </lineage>
</organism>
<dbReference type="KEGG" id="palr:HGI30_22195"/>
<evidence type="ECO:0000256" key="9">
    <source>
        <dbReference type="SAM" id="Phobius"/>
    </source>
</evidence>
<keyword evidence="6 9" id="KW-1133">Transmembrane helix</keyword>
<evidence type="ECO:0000256" key="8">
    <source>
        <dbReference type="SAM" id="MobiDB-lite"/>
    </source>
</evidence>
<feature type="domain" description="ABC transmembrane type-2" evidence="10">
    <location>
        <begin position="152"/>
        <end position="376"/>
    </location>
</feature>
<feature type="transmembrane region" description="Helical" evidence="9">
    <location>
        <begin position="21"/>
        <end position="39"/>
    </location>
</feature>
<feature type="transmembrane region" description="Helical" evidence="9">
    <location>
        <begin position="229"/>
        <end position="252"/>
    </location>
</feature>
<feature type="transmembrane region" description="Helical" evidence="9">
    <location>
        <begin position="351"/>
        <end position="373"/>
    </location>
</feature>
<dbReference type="InterPro" id="IPR051449">
    <property type="entry name" value="ABC-2_transporter_component"/>
</dbReference>
<dbReference type="Proteomes" id="UP000502136">
    <property type="component" value="Chromosome"/>
</dbReference>
<dbReference type="Pfam" id="PF12698">
    <property type="entry name" value="ABC2_membrane_3"/>
    <property type="match status" value="1"/>
</dbReference>